<evidence type="ECO:0000313" key="2">
    <source>
        <dbReference type="Proteomes" id="UP000229433"/>
    </source>
</evidence>
<gene>
    <name evidence="1" type="ORF">CJ305_01400</name>
</gene>
<evidence type="ECO:0000313" key="1">
    <source>
        <dbReference type="EMBL" id="PHQ30909.1"/>
    </source>
</evidence>
<protein>
    <submittedName>
        <fullName evidence="1">TIGR03643 family protein</fullName>
    </submittedName>
</protein>
<dbReference type="InterPro" id="IPR019882">
    <property type="entry name" value="CHP03643"/>
</dbReference>
<dbReference type="EMBL" id="NQXA01000001">
    <property type="protein sequence ID" value="PHQ30909.1"/>
    <property type="molecule type" value="Genomic_DNA"/>
</dbReference>
<sequence length="97" mass="11813">MSTTPYSERFTDRELDRIIEMAWEDRTTFDAIEFQFGLKEQEVIELMRRQMKPSSFRMWRERVQGRSTKHAALRDFEKGTFKSSRQKHITHNKISKR</sequence>
<accession>A0A2G1VWV7</accession>
<organism evidence="1 2">
    <name type="scientific">Leeuwenhoekiella nanhaiensis</name>
    <dbReference type="NCBI Taxonomy" id="1655491"/>
    <lineage>
        <taxon>Bacteria</taxon>
        <taxon>Pseudomonadati</taxon>
        <taxon>Bacteroidota</taxon>
        <taxon>Flavobacteriia</taxon>
        <taxon>Flavobacteriales</taxon>
        <taxon>Flavobacteriaceae</taxon>
        <taxon>Leeuwenhoekiella</taxon>
    </lineage>
</organism>
<reference evidence="1 2" key="1">
    <citation type="submission" date="2017-08" db="EMBL/GenBank/DDBJ databases">
        <title>The whole genome shortgun sequences of strain Leeuwenhoekiella nanhaiensis G18 from the South China Sea.</title>
        <authorList>
            <person name="Liu Q."/>
        </authorList>
    </citation>
    <scope>NUCLEOTIDE SEQUENCE [LARGE SCALE GENOMIC DNA]</scope>
    <source>
        <strain evidence="1 2">G18</strain>
    </source>
</reference>
<dbReference type="AlphaFoldDB" id="A0A2G1VWV7"/>
<proteinExistence type="predicted"/>
<dbReference type="Proteomes" id="UP000229433">
    <property type="component" value="Unassembled WGS sequence"/>
</dbReference>
<dbReference type="NCBIfam" id="TIGR03643">
    <property type="entry name" value="TIGR03643 family protein"/>
    <property type="match status" value="1"/>
</dbReference>
<comment type="caution">
    <text evidence="1">The sequence shown here is derived from an EMBL/GenBank/DDBJ whole genome shotgun (WGS) entry which is preliminary data.</text>
</comment>
<dbReference type="OrthoDB" id="289296at2"/>
<dbReference type="Pfam" id="PF10985">
    <property type="entry name" value="DUF2805"/>
    <property type="match status" value="1"/>
</dbReference>
<name>A0A2G1VWV7_9FLAO</name>
<dbReference type="RefSeq" id="WP_099644448.1">
    <property type="nucleotide sequence ID" value="NZ_KZ319287.1"/>
</dbReference>
<keyword evidence="2" id="KW-1185">Reference proteome</keyword>